<dbReference type="Proteomes" id="UP001222932">
    <property type="component" value="Unassembled WGS sequence"/>
</dbReference>
<dbReference type="EMBL" id="BTCM01000001">
    <property type="protein sequence ID" value="GMK53617.1"/>
    <property type="molecule type" value="Genomic_DNA"/>
</dbReference>
<dbReference type="AlphaFoldDB" id="A0AAD3Y9B0"/>
<evidence type="ECO:0000256" key="1">
    <source>
        <dbReference type="SAM" id="Phobius"/>
    </source>
</evidence>
<reference evidence="3" key="2">
    <citation type="submission" date="2023-06" db="EMBL/GenBank/DDBJ databases">
        <authorList>
            <person name="Kobayashi Y."/>
            <person name="Kayamori A."/>
            <person name="Aoki K."/>
            <person name="Shiwa Y."/>
            <person name="Fujita N."/>
            <person name="Sugita T."/>
            <person name="Iwasaki W."/>
            <person name="Tanaka N."/>
            <person name="Takashima M."/>
        </authorList>
    </citation>
    <scope>NUCLEOTIDE SEQUENCE</scope>
    <source>
        <strain evidence="3">HIS016</strain>
    </source>
</reference>
<name>A0AAD3Y9B0_9TREE</name>
<comment type="caution">
    <text evidence="3">The sequence shown here is derived from an EMBL/GenBank/DDBJ whole genome shotgun (WGS) entry which is preliminary data.</text>
</comment>
<keyword evidence="4" id="KW-1185">Reference proteome</keyword>
<evidence type="ECO:0000259" key="2">
    <source>
        <dbReference type="SMART" id="SM00672"/>
    </source>
</evidence>
<keyword evidence="1" id="KW-0812">Transmembrane</keyword>
<sequence>MGLPLVRLQLPRRLLMIGGVFAAIFLMLHTFAPSALPPILAPSYTHREPDAPVWSSSKWLPPLINGGLPEMPEEYGSDGTCRFLSVVEALSPKERAFAEAMKLTEVSPGTVQVNNASVQGGHPIIGLLAAGERHWGDLMNRQSKSLEEAYHVYLTRYGRPPPRGFDDWWTYAAARNVLLIDEFDIIMESLKPFYGLPVHELQARNAGMEKMPETFTLIVAQGKVEVQWNDNYARDRWWSTRPRADAQVNVMEKFLHHLPNLRATFSIHDQPMVMVNQDILERLNKAASEHKVVADPGDVDTAKFDWNLACPADSPLKNNVKEQGATDTFVLDHLKAMSPCDHPSLLDNHGMFLEEHVETASPKPHTKLLPIFSLSKTSLHQDIPVTPVGKDGEFETPGREPLWNKKSGKLYWRGLATGMFHNKKAGRKWRQSHRERLHVLANDRTGSEEEVMIPVSSTGQAKYERHSRKALGEYYTNVKLAQGPWQCDEGDGTCAEMQSEIDFAQKDPKEESNKYKYLLDVDGNAWSSRFPRLMQALNVKIRATVFPEWNSLILPAWFAYVPIKMDYSDLYSVLAFFRGSPSGRGSHDEVARRIARNGQCWVARTWRREDVEVYMFRLYLEWARLVSDDRDNGKMDFELQSWHKGKPDVVADLVKPGIDS</sequence>
<proteinExistence type="predicted"/>
<gene>
    <name evidence="3" type="ORF">CspeluHIS016_0102030</name>
</gene>
<reference evidence="3" key="1">
    <citation type="journal article" date="2023" name="BMC Genomics">
        <title>Chromosome-level genome assemblies of Cutaneotrichosporon spp. (Trichosporonales, Basidiomycota) reveal imbalanced evolution between nucleotide sequences and chromosome synteny.</title>
        <authorList>
            <person name="Kobayashi Y."/>
            <person name="Kayamori A."/>
            <person name="Aoki K."/>
            <person name="Shiwa Y."/>
            <person name="Matsutani M."/>
            <person name="Fujita N."/>
            <person name="Sugita T."/>
            <person name="Iwasaki W."/>
            <person name="Tanaka N."/>
            <person name="Takashima M."/>
        </authorList>
    </citation>
    <scope>NUCLEOTIDE SEQUENCE</scope>
    <source>
        <strain evidence="3">HIS016</strain>
    </source>
</reference>
<evidence type="ECO:0000313" key="4">
    <source>
        <dbReference type="Proteomes" id="UP001222932"/>
    </source>
</evidence>
<feature type="domain" description="Glycosyl transferase CAP10" evidence="2">
    <location>
        <begin position="345"/>
        <end position="629"/>
    </location>
</feature>
<dbReference type="PANTHER" id="PTHR12203:SF118">
    <property type="entry name" value="BETA-1,2-XYLOSYLTRANSFERASE 1"/>
    <property type="match status" value="1"/>
</dbReference>
<evidence type="ECO:0000313" key="3">
    <source>
        <dbReference type="EMBL" id="GMK53617.1"/>
    </source>
</evidence>
<feature type="transmembrane region" description="Helical" evidence="1">
    <location>
        <begin position="14"/>
        <end position="32"/>
    </location>
</feature>
<protein>
    <recommendedName>
        <fullName evidence="2">Glycosyl transferase CAP10 domain-containing protein</fullName>
    </recommendedName>
</protein>
<organism evidence="3 4">
    <name type="scientific">Cutaneotrichosporon spelunceum</name>
    <dbReference type="NCBI Taxonomy" id="1672016"/>
    <lineage>
        <taxon>Eukaryota</taxon>
        <taxon>Fungi</taxon>
        <taxon>Dikarya</taxon>
        <taxon>Basidiomycota</taxon>
        <taxon>Agaricomycotina</taxon>
        <taxon>Tremellomycetes</taxon>
        <taxon>Trichosporonales</taxon>
        <taxon>Trichosporonaceae</taxon>
        <taxon>Cutaneotrichosporon</taxon>
    </lineage>
</organism>
<keyword evidence="1" id="KW-1133">Transmembrane helix</keyword>
<dbReference type="PANTHER" id="PTHR12203">
    <property type="entry name" value="KDEL LYS-ASP-GLU-LEU CONTAINING - RELATED"/>
    <property type="match status" value="1"/>
</dbReference>
<dbReference type="InterPro" id="IPR051091">
    <property type="entry name" value="O-Glucosyltr/Glycosyltrsf_90"/>
</dbReference>
<dbReference type="SMART" id="SM00672">
    <property type="entry name" value="CAP10"/>
    <property type="match status" value="1"/>
</dbReference>
<dbReference type="InterPro" id="IPR006598">
    <property type="entry name" value="CAP10"/>
</dbReference>
<keyword evidence="1" id="KW-0472">Membrane</keyword>
<dbReference type="Pfam" id="PF05686">
    <property type="entry name" value="Glyco_transf_90"/>
    <property type="match status" value="1"/>
</dbReference>
<accession>A0AAD3Y9B0</accession>